<protein>
    <recommendedName>
        <fullName evidence="2">DUF4218 domain-containing protein</fullName>
    </recommendedName>
</protein>
<feature type="domain" description="DUF4218" evidence="2">
    <location>
        <begin position="1"/>
        <end position="78"/>
    </location>
</feature>
<organism evidence="3 4">
    <name type="scientific">Lactuca sativa</name>
    <name type="common">Garden lettuce</name>
    <dbReference type="NCBI Taxonomy" id="4236"/>
    <lineage>
        <taxon>Eukaryota</taxon>
        <taxon>Viridiplantae</taxon>
        <taxon>Streptophyta</taxon>
        <taxon>Embryophyta</taxon>
        <taxon>Tracheophyta</taxon>
        <taxon>Spermatophyta</taxon>
        <taxon>Magnoliopsida</taxon>
        <taxon>eudicotyledons</taxon>
        <taxon>Gunneridae</taxon>
        <taxon>Pentapetalae</taxon>
        <taxon>asterids</taxon>
        <taxon>campanulids</taxon>
        <taxon>Asterales</taxon>
        <taxon>Asteraceae</taxon>
        <taxon>Cichorioideae</taxon>
        <taxon>Cichorieae</taxon>
        <taxon>Lactucinae</taxon>
        <taxon>Lactuca</taxon>
    </lineage>
</organism>
<comment type="caution">
    <text evidence="3">The sequence shown here is derived from an EMBL/GenBank/DDBJ whole genome shotgun (WGS) entry which is preliminary data.</text>
</comment>
<keyword evidence="1" id="KW-0812">Transmembrane</keyword>
<evidence type="ECO:0000256" key="1">
    <source>
        <dbReference type="SAM" id="Phobius"/>
    </source>
</evidence>
<accession>A0A9R1VIU6</accession>
<dbReference type="AlphaFoldDB" id="A0A9R1VIU6"/>
<dbReference type="Pfam" id="PF13960">
    <property type="entry name" value="DUF4218"/>
    <property type="match status" value="1"/>
</dbReference>
<keyword evidence="1" id="KW-1133">Transmembrane helix</keyword>
<dbReference type="Proteomes" id="UP000235145">
    <property type="component" value="Unassembled WGS sequence"/>
</dbReference>
<proteinExistence type="predicted"/>
<sequence length="137" mass="16306">MEHLPVHFPYETKIAGPVQYRWMYPFERFVYCIKMYVAIFVSLEGFIVNAYLLREASIFCSHYFETGIPTHNRRLPRNDDGGGNEQPDDNIEILDIFSYPGYHYGRFSNRMLSDEELHVVHTYILLNEDKIKHYIGY</sequence>
<evidence type="ECO:0000313" key="3">
    <source>
        <dbReference type="EMBL" id="KAJ0208042.1"/>
    </source>
</evidence>
<name>A0A9R1VIU6_LACSA</name>
<evidence type="ECO:0000259" key="2">
    <source>
        <dbReference type="Pfam" id="PF13960"/>
    </source>
</evidence>
<dbReference type="InterPro" id="IPR025452">
    <property type="entry name" value="DUF4218"/>
</dbReference>
<dbReference type="PANTHER" id="PTHR48258">
    <property type="entry name" value="DUF4218 DOMAIN-CONTAINING PROTEIN-RELATED"/>
    <property type="match status" value="1"/>
</dbReference>
<feature type="transmembrane region" description="Helical" evidence="1">
    <location>
        <begin position="33"/>
        <end position="53"/>
    </location>
</feature>
<dbReference type="EMBL" id="NBSK02000005">
    <property type="protein sequence ID" value="KAJ0208042.1"/>
    <property type="molecule type" value="Genomic_DNA"/>
</dbReference>
<keyword evidence="1" id="KW-0472">Membrane</keyword>
<dbReference type="PANTHER" id="PTHR48258:SF11">
    <property type="entry name" value="TDCA1-ORF2 PROTEIN"/>
    <property type="match status" value="1"/>
</dbReference>
<gene>
    <name evidence="3" type="ORF">LSAT_V11C500277330</name>
</gene>
<keyword evidence="4" id="KW-1185">Reference proteome</keyword>
<reference evidence="3 4" key="1">
    <citation type="journal article" date="2017" name="Nat. Commun.">
        <title>Genome assembly with in vitro proximity ligation data and whole-genome triplication in lettuce.</title>
        <authorList>
            <person name="Reyes-Chin-Wo S."/>
            <person name="Wang Z."/>
            <person name="Yang X."/>
            <person name="Kozik A."/>
            <person name="Arikit S."/>
            <person name="Song C."/>
            <person name="Xia L."/>
            <person name="Froenicke L."/>
            <person name="Lavelle D.O."/>
            <person name="Truco M.J."/>
            <person name="Xia R."/>
            <person name="Zhu S."/>
            <person name="Xu C."/>
            <person name="Xu H."/>
            <person name="Xu X."/>
            <person name="Cox K."/>
            <person name="Korf I."/>
            <person name="Meyers B.C."/>
            <person name="Michelmore R.W."/>
        </authorList>
    </citation>
    <scope>NUCLEOTIDE SEQUENCE [LARGE SCALE GENOMIC DNA]</scope>
    <source>
        <strain evidence="4">cv. Salinas</strain>
        <tissue evidence="3">Seedlings</tissue>
    </source>
</reference>
<evidence type="ECO:0000313" key="4">
    <source>
        <dbReference type="Proteomes" id="UP000235145"/>
    </source>
</evidence>